<dbReference type="OrthoDB" id="3553858at2759"/>
<evidence type="ECO:0000313" key="3">
    <source>
        <dbReference type="Proteomes" id="UP000001798"/>
    </source>
</evidence>
<sequence>MPSLSSEILPLHHPPPTPQPLHLTLAHTLASPLLFLLHLQTSKPLVTLSLIYALSISGPSSPQFDILTLHHTSRGCFVLAILFLWTLFFFQYLQARHWISLSSESRRCRELRDVQFLTCILLTILLAFPLLHLLTSFSTAEIAEITPKALSMIPVALTFLIVISEKIMICIVSGVIYGVPVLRQGMQGLRRGVLGVWAEATRRFGYVPGERG</sequence>
<evidence type="ECO:0000313" key="2">
    <source>
        <dbReference type="EMBL" id="ATZ56237.1"/>
    </source>
</evidence>
<dbReference type="VEuPathDB" id="FungiDB:Bcin13g00860"/>
<organism evidence="2 3">
    <name type="scientific">Botryotinia fuckeliana (strain B05.10)</name>
    <name type="common">Noble rot fungus</name>
    <name type="synonym">Botrytis cinerea</name>
    <dbReference type="NCBI Taxonomy" id="332648"/>
    <lineage>
        <taxon>Eukaryota</taxon>
        <taxon>Fungi</taxon>
        <taxon>Dikarya</taxon>
        <taxon>Ascomycota</taxon>
        <taxon>Pezizomycotina</taxon>
        <taxon>Leotiomycetes</taxon>
        <taxon>Helotiales</taxon>
        <taxon>Sclerotiniaceae</taxon>
        <taxon>Botrytis</taxon>
    </lineage>
</organism>
<dbReference type="EMBL" id="CP009817">
    <property type="protein sequence ID" value="ATZ56237.1"/>
    <property type="molecule type" value="Genomic_DNA"/>
</dbReference>
<keyword evidence="1" id="KW-0472">Membrane</keyword>
<dbReference type="Proteomes" id="UP000001798">
    <property type="component" value="Chromosome 13"/>
</dbReference>
<feature type="transmembrane region" description="Helical" evidence="1">
    <location>
        <begin position="114"/>
        <end position="135"/>
    </location>
</feature>
<feature type="transmembrane region" description="Helical" evidence="1">
    <location>
        <begin position="155"/>
        <end position="182"/>
    </location>
</feature>
<dbReference type="GeneID" id="36394769"/>
<reference evidence="2 3" key="1">
    <citation type="journal article" date="2011" name="PLoS Genet.">
        <title>Genomic analysis of the necrotrophic fungal pathogens Sclerotinia sclerotiorum and Botrytis cinerea.</title>
        <authorList>
            <person name="Amselem J."/>
            <person name="Cuomo C.A."/>
            <person name="van Kan J.A."/>
            <person name="Viaud M."/>
            <person name="Benito E.P."/>
            <person name="Couloux A."/>
            <person name="Coutinho P.M."/>
            <person name="de Vries R.P."/>
            <person name="Dyer P.S."/>
            <person name="Fillinger S."/>
            <person name="Fournier E."/>
            <person name="Gout L."/>
            <person name="Hahn M."/>
            <person name="Kohn L."/>
            <person name="Lapalu N."/>
            <person name="Plummer K.M."/>
            <person name="Pradier J.M."/>
            <person name="Quevillon E."/>
            <person name="Sharon A."/>
            <person name="Simon A."/>
            <person name="ten Have A."/>
            <person name="Tudzynski B."/>
            <person name="Tudzynski P."/>
            <person name="Wincker P."/>
            <person name="Andrew M."/>
            <person name="Anthouard V."/>
            <person name="Beever R.E."/>
            <person name="Beffa R."/>
            <person name="Benoit I."/>
            <person name="Bouzid O."/>
            <person name="Brault B."/>
            <person name="Chen Z."/>
            <person name="Choquer M."/>
            <person name="Collemare J."/>
            <person name="Cotton P."/>
            <person name="Danchin E.G."/>
            <person name="Da Silva C."/>
            <person name="Gautier A."/>
            <person name="Giraud C."/>
            <person name="Giraud T."/>
            <person name="Gonzalez C."/>
            <person name="Grossetete S."/>
            <person name="Guldener U."/>
            <person name="Henrissat B."/>
            <person name="Howlett B.J."/>
            <person name="Kodira C."/>
            <person name="Kretschmer M."/>
            <person name="Lappartient A."/>
            <person name="Leroch M."/>
            <person name="Levis C."/>
            <person name="Mauceli E."/>
            <person name="Neuveglise C."/>
            <person name="Oeser B."/>
            <person name="Pearson M."/>
            <person name="Poulain J."/>
            <person name="Poussereau N."/>
            <person name="Quesneville H."/>
            <person name="Rascle C."/>
            <person name="Schumacher J."/>
            <person name="Segurens B."/>
            <person name="Sexton A."/>
            <person name="Silva E."/>
            <person name="Sirven C."/>
            <person name="Soanes D.M."/>
            <person name="Talbot N.J."/>
            <person name="Templeton M."/>
            <person name="Yandava C."/>
            <person name="Yarden O."/>
            <person name="Zeng Q."/>
            <person name="Rollins J.A."/>
            <person name="Lebrun M.H."/>
            <person name="Dickman M."/>
        </authorList>
    </citation>
    <scope>NUCLEOTIDE SEQUENCE [LARGE SCALE GENOMIC DNA]</scope>
    <source>
        <strain evidence="2 3">B05.10</strain>
    </source>
</reference>
<proteinExistence type="predicted"/>
<reference evidence="2 3" key="3">
    <citation type="journal article" date="2017" name="Mol. Plant Pathol.">
        <title>A gapless genome sequence of the fungus Botrytis cinerea.</title>
        <authorList>
            <person name="Van Kan J.A."/>
            <person name="Stassen J.H."/>
            <person name="Mosbach A."/>
            <person name="Van Der Lee T.A."/>
            <person name="Faino L."/>
            <person name="Farmer A.D."/>
            <person name="Papasotiriou D.G."/>
            <person name="Zhou S."/>
            <person name="Seidl M.F."/>
            <person name="Cottam E."/>
            <person name="Edel D."/>
            <person name="Hahn M."/>
            <person name="Schwartz D.C."/>
            <person name="Dietrich R.A."/>
            <person name="Widdison S."/>
            <person name="Scalliet G."/>
        </authorList>
    </citation>
    <scope>NUCLEOTIDE SEQUENCE [LARGE SCALE GENOMIC DNA]</scope>
    <source>
        <strain evidence="2 3">B05.10</strain>
    </source>
</reference>
<accession>A0A384K127</accession>
<feature type="transmembrane region" description="Helical" evidence="1">
    <location>
        <begin position="72"/>
        <end position="93"/>
    </location>
</feature>
<keyword evidence="3" id="KW-1185">Reference proteome</keyword>
<reference evidence="2 3" key="2">
    <citation type="journal article" date="2012" name="Eukaryot. Cell">
        <title>Genome update of Botrytis cinerea strains B05.10 and T4.</title>
        <authorList>
            <person name="Staats M."/>
            <person name="van Kan J.A."/>
        </authorList>
    </citation>
    <scope>NUCLEOTIDE SEQUENCE [LARGE SCALE GENOMIC DNA]</scope>
    <source>
        <strain evidence="2 3">B05.10</strain>
    </source>
</reference>
<keyword evidence="1" id="KW-1133">Transmembrane helix</keyword>
<evidence type="ECO:0000256" key="1">
    <source>
        <dbReference type="SAM" id="Phobius"/>
    </source>
</evidence>
<name>A0A384K127_BOTFB</name>
<gene>
    <name evidence="2" type="ORF">BCIN_13g00860</name>
</gene>
<dbReference type="KEGG" id="bfu:BCIN_13g00860"/>
<dbReference type="RefSeq" id="XP_024552446.1">
    <property type="nucleotide sequence ID" value="XM_024696633.1"/>
</dbReference>
<protein>
    <submittedName>
        <fullName evidence="2">Uncharacterized protein</fullName>
    </submittedName>
</protein>
<dbReference type="AlphaFoldDB" id="A0A384K127"/>
<keyword evidence="1" id="KW-0812">Transmembrane</keyword>